<sequence>MLKGDYMRGLAGDVNVLCWHVRITDLVVGAHTLFLMGIGKLTIVVRMAPIILEILSPCARLAIRTRVLTENNTRFY</sequence>
<dbReference type="AlphaFoldDB" id="A0A1J4XU90"/>
<dbReference type="Proteomes" id="UP000182693">
    <property type="component" value="Unassembled WGS sequence"/>
</dbReference>
<proteinExistence type="predicted"/>
<reference evidence="1 2" key="1">
    <citation type="journal article" date="2016" name="Environ. Microbiol.">
        <title>Genomic resolution of a cold subsurface aquifer community provides metabolic insights for novel microbes adapted to high CO concentrations.</title>
        <authorList>
            <person name="Probst A.J."/>
            <person name="Castelle C.J."/>
            <person name="Singh A."/>
            <person name="Brown C.T."/>
            <person name="Anantharaman K."/>
            <person name="Sharon I."/>
            <person name="Hug L.A."/>
            <person name="Burstein D."/>
            <person name="Emerson J.B."/>
            <person name="Thomas B.C."/>
            <person name="Banfield J.F."/>
        </authorList>
    </citation>
    <scope>NUCLEOTIDE SEQUENCE [LARGE SCALE GENOMIC DNA]</scope>
    <source>
        <strain evidence="1">CG1_02_39_135</strain>
    </source>
</reference>
<gene>
    <name evidence="1" type="ORF">AUJ30_01180</name>
</gene>
<evidence type="ECO:0000313" key="2">
    <source>
        <dbReference type="Proteomes" id="UP000182693"/>
    </source>
</evidence>
<accession>A0A1J4XU90</accession>
<protein>
    <submittedName>
        <fullName evidence="1">Uncharacterized protein</fullName>
    </submittedName>
</protein>
<comment type="caution">
    <text evidence="1">The sequence shown here is derived from an EMBL/GenBank/DDBJ whole genome shotgun (WGS) entry which is preliminary data.</text>
</comment>
<organism evidence="1 2">
    <name type="scientific">Candidatus Wolfebacteria bacterium CG1_02_39_135</name>
    <dbReference type="NCBI Taxonomy" id="1805425"/>
    <lineage>
        <taxon>Bacteria</taxon>
        <taxon>Candidatus Wolfeibacteriota</taxon>
    </lineage>
</organism>
<name>A0A1J4XU90_9BACT</name>
<dbReference type="EMBL" id="MNWX01000021">
    <property type="protein sequence ID" value="OIO65330.1"/>
    <property type="molecule type" value="Genomic_DNA"/>
</dbReference>
<evidence type="ECO:0000313" key="1">
    <source>
        <dbReference type="EMBL" id="OIO65330.1"/>
    </source>
</evidence>